<feature type="domain" description="RNA recognition motif" evidence="2">
    <location>
        <begin position="501"/>
        <end position="594"/>
    </location>
</feature>
<dbReference type="InterPro" id="IPR035979">
    <property type="entry name" value="RBD_domain_sf"/>
</dbReference>
<dbReference type="RefSeq" id="XP_003687975.1">
    <property type="nucleotide sequence ID" value="XM_003687927.1"/>
</dbReference>
<feature type="compositionally biased region" description="Polar residues" evidence="1">
    <location>
        <begin position="85"/>
        <end position="97"/>
    </location>
</feature>
<feature type="region of interest" description="Disordered" evidence="1">
    <location>
        <begin position="387"/>
        <end position="415"/>
    </location>
</feature>
<dbReference type="Gene3D" id="3.30.70.330">
    <property type="match status" value="1"/>
</dbReference>
<dbReference type="GO" id="GO:0003676">
    <property type="term" value="F:nucleic acid binding"/>
    <property type="evidence" value="ECO:0007669"/>
    <property type="project" value="InterPro"/>
</dbReference>
<feature type="compositionally biased region" description="Low complexity" evidence="1">
    <location>
        <begin position="398"/>
        <end position="409"/>
    </location>
</feature>
<evidence type="ECO:0000313" key="3">
    <source>
        <dbReference type="EMBL" id="CCE65541.1"/>
    </source>
</evidence>
<dbReference type="Proteomes" id="UP000005666">
    <property type="component" value="Chromosome 12"/>
</dbReference>
<keyword evidence="4" id="KW-1185">Reference proteome</keyword>
<protein>
    <recommendedName>
        <fullName evidence="2">RNA recognition motif domain-containing protein</fullName>
    </recommendedName>
</protein>
<feature type="region of interest" description="Disordered" evidence="1">
    <location>
        <begin position="41"/>
        <end position="146"/>
    </location>
</feature>
<dbReference type="GeneID" id="11531781"/>
<sequence>MSNNGNSLEDLRSKIIASMGHAGEGSDEQKNILELNRRQKYNGTQAQSMNVRKPSRFGPGSGKNGVDDPRRGTGPNAYNRRDGNNNRQAEYSNSNHGYDNDGRNTRYQRYQNNYSNQRYRSGERYQQNNDRNPHARDYQRNPRTVGPDLQLQDVISIDKRERMKPSRWDKTPKGFEKVAAERAKLSGLFPQPGQPQIVDKRKLASVVYHRGRKSRRTRILFEDDAVENIKFSKTNSQVVITLKDERLNIASIVVEIRKIVGDIINSFDYDYDLKDVRHNSDNIVLEFDCMEISTVILGCQNYINRKLNVPTPDIEWSRPGCFVLQTGHTSELCDREIICIQDFDITESEGELSDDKIRKQLEDLGVKNISHLKPVYRKSRDTAEVRNDSLLASGKQVTETSTTTNDSSTMPPPPPPPVIADLTEFRTSEKEFTNCVVLKLDNTKNDNSDDSSSKAFSILQEKFTLCKPNYTDRVQNPEDLTFQSLPKIVGQHNNVFESRVLLLLNCVDPLDLKNVAFIDEIKDTFYERFNKQEEKDPIQDMKIIQPNANYLLNFSHLHENVGNIYILFSNIAQARQAMQQLQGSKFNDRTILCSFFHETDYHNLEIL</sequence>
<dbReference type="AlphaFoldDB" id="G8C063"/>
<evidence type="ECO:0000256" key="1">
    <source>
        <dbReference type="SAM" id="MobiDB-lite"/>
    </source>
</evidence>
<gene>
    <name evidence="3" type="primary">TPHA0L01880</name>
    <name evidence="3" type="ordered locus">TPHA_0L01880</name>
</gene>
<evidence type="ECO:0000259" key="2">
    <source>
        <dbReference type="SMART" id="SM00361"/>
    </source>
</evidence>
<evidence type="ECO:0000313" key="4">
    <source>
        <dbReference type="Proteomes" id="UP000005666"/>
    </source>
</evidence>
<dbReference type="InterPro" id="IPR003954">
    <property type="entry name" value="RRM_euk-type"/>
</dbReference>
<dbReference type="STRING" id="1071381.G8C063"/>
<dbReference type="eggNOG" id="KOG0120">
    <property type="taxonomic scope" value="Eukaryota"/>
</dbReference>
<reference evidence="3 4" key="1">
    <citation type="journal article" date="2011" name="Proc. Natl. Acad. Sci. U.S.A.">
        <title>Evolutionary erosion of yeast sex chromosomes by mating-type switching accidents.</title>
        <authorList>
            <person name="Gordon J.L."/>
            <person name="Armisen D."/>
            <person name="Proux-Wera E."/>
            <person name="Oheigeartaigh S.S."/>
            <person name="Byrne K.P."/>
            <person name="Wolfe K.H."/>
        </authorList>
    </citation>
    <scope>NUCLEOTIDE SEQUENCE [LARGE SCALE GENOMIC DNA]</scope>
    <source>
        <strain evidence="4">ATCC 24235 / CBS 4417 / NBRC 1672 / NRRL Y-8282 / UCD 70-5</strain>
    </source>
</reference>
<organism evidence="3 4">
    <name type="scientific">Tetrapisispora phaffii (strain ATCC 24235 / CBS 4417 / NBRC 1672 / NRRL Y-8282 / UCD 70-5)</name>
    <name type="common">Yeast</name>
    <name type="synonym">Fabospora phaffii</name>
    <dbReference type="NCBI Taxonomy" id="1071381"/>
    <lineage>
        <taxon>Eukaryota</taxon>
        <taxon>Fungi</taxon>
        <taxon>Dikarya</taxon>
        <taxon>Ascomycota</taxon>
        <taxon>Saccharomycotina</taxon>
        <taxon>Saccharomycetes</taxon>
        <taxon>Saccharomycetales</taxon>
        <taxon>Saccharomycetaceae</taxon>
        <taxon>Tetrapisispora</taxon>
    </lineage>
</organism>
<dbReference type="CDD" id="cd12232">
    <property type="entry name" value="RRM3_U2AF65"/>
    <property type="match status" value="1"/>
</dbReference>
<dbReference type="EMBL" id="HE612867">
    <property type="protein sequence ID" value="CCE65541.1"/>
    <property type="molecule type" value="Genomic_DNA"/>
</dbReference>
<dbReference type="HOGENOM" id="CLU_033573_0_0_1"/>
<dbReference type="SMART" id="SM00361">
    <property type="entry name" value="RRM_1"/>
    <property type="match status" value="1"/>
</dbReference>
<proteinExistence type="predicted"/>
<feature type="compositionally biased region" description="Polar residues" evidence="1">
    <location>
        <begin position="41"/>
        <end position="50"/>
    </location>
</feature>
<feature type="compositionally biased region" description="Polar residues" evidence="1">
    <location>
        <begin position="105"/>
        <end position="130"/>
    </location>
</feature>
<dbReference type="OrthoDB" id="10266058at2759"/>
<dbReference type="InterPro" id="IPR012677">
    <property type="entry name" value="Nucleotide-bd_a/b_plait_sf"/>
</dbReference>
<dbReference type="KEGG" id="tpf:TPHA_0L01880"/>
<dbReference type="SUPFAM" id="SSF54928">
    <property type="entry name" value="RNA-binding domain, RBD"/>
    <property type="match status" value="1"/>
</dbReference>
<feature type="compositionally biased region" description="Basic and acidic residues" evidence="1">
    <location>
        <begin position="131"/>
        <end position="140"/>
    </location>
</feature>
<name>G8C063_TETPH</name>
<accession>G8C063</accession>